<dbReference type="PANTHER" id="PTHR13605">
    <property type="entry name" value="ER MEMBRANE PROTEIN COMPLEX SUBUNIT 7"/>
    <property type="match status" value="1"/>
</dbReference>
<feature type="compositionally biased region" description="Basic and acidic residues" evidence="1">
    <location>
        <begin position="201"/>
        <end position="211"/>
    </location>
</feature>
<sequence>MTHMTRSLNANLSALWRLLAICIALCSLSCPAAADAASASDSPANPSIVRLRLSVVPPDSAASTATAPSSNVADPSAQLAPVTGGMVLVNMTAFSPITMHGIIDLPLPIHPTFSTRHRLSLNHPAYLQGQARRHGHCYGSTTHVVRATWVALAPRKYFEERPGFNPLSMLKSPMMFMPVLSLGLLFVLPKLSAMLDEAKAEANGGEKKDEQSALARQFKSL</sequence>
<organism evidence="3 4">
    <name type="scientific">Catenaria anguillulae PL171</name>
    <dbReference type="NCBI Taxonomy" id="765915"/>
    <lineage>
        <taxon>Eukaryota</taxon>
        <taxon>Fungi</taxon>
        <taxon>Fungi incertae sedis</taxon>
        <taxon>Blastocladiomycota</taxon>
        <taxon>Blastocladiomycetes</taxon>
        <taxon>Blastocladiales</taxon>
        <taxon>Catenariaceae</taxon>
        <taxon>Catenaria</taxon>
    </lineage>
</organism>
<evidence type="ECO:0000313" key="4">
    <source>
        <dbReference type="Proteomes" id="UP000193411"/>
    </source>
</evidence>
<keyword evidence="2" id="KW-0732">Signal</keyword>
<evidence type="ECO:0008006" key="5">
    <source>
        <dbReference type="Google" id="ProtNLM"/>
    </source>
</evidence>
<feature type="chain" id="PRO_5011988266" description="ER membrane protein complex subunit 7 beta-sandwich domain-containing protein" evidence="2">
    <location>
        <begin position="35"/>
        <end position="221"/>
    </location>
</feature>
<dbReference type="InterPro" id="IPR039163">
    <property type="entry name" value="EMC7"/>
</dbReference>
<dbReference type="STRING" id="765915.A0A1Y2HNG9"/>
<evidence type="ECO:0000313" key="3">
    <source>
        <dbReference type="EMBL" id="ORZ35253.1"/>
    </source>
</evidence>
<feature type="region of interest" description="Disordered" evidence="1">
    <location>
        <begin position="201"/>
        <end position="221"/>
    </location>
</feature>
<name>A0A1Y2HNG9_9FUNG</name>
<dbReference type="PANTHER" id="PTHR13605:SF4">
    <property type="entry name" value="ER MEMBRANE PROTEIN COMPLEX SUBUNIT 7"/>
    <property type="match status" value="1"/>
</dbReference>
<dbReference type="GO" id="GO:0072546">
    <property type="term" value="C:EMC complex"/>
    <property type="evidence" value="ECO:0007669"/>
    <property type="project" value="TreeGrafter"/>
</dbReference>
<evidence type="ECO:0000256" key="1">
    <source>
        <dbReference type="SAM" id="MobiDB-lite"/>
    </source>
</evidence>
<dbReference type="EMBL" id="MCFL01000023">
    <property type="protein sequence ID" value="ORZ35253.1"/>
    <property type="molecule type" value="Genomic_DNA"/>
</dbReference>
<evidence type="ECO:0000256" key="2">
    <source>
        <dbReference type="SAM" id="SignalP"/>
    </source>
</evidence>
<keyword evidence="4" id="KW-1185">Reference proteome</keyword>
<reference evidence="3 4" key="1">
    <citation type="submission" date="2016-07" db="EMBL/GenBank/DDBJ databases">
        <title>Pervasive Adenine N6-methylation of Active Genes in Fungi.</title>
        <authorList>
            <consortium name="DOE Joint Genome Institute"/>
            <person name="Mondo S.J."/>
            <person name="Dannebaum R.O."/>
            <person name="Kuo R.C."/>
            <person name="Labutti K."/>
            <person name="Haridas S."/>
            <person name="Kuo A."/>
            <person name="Salamov A."/>
            <person name="Ahrendt S.R."/>
            <person name="Lipzen A."/>
            <person name="Sullivan W."/>
            <person name="Andreopoulos W.B."/>
            <person name="Clum A."/>
            <person name="Lindquist E."/>
            <person name="Daum C."/>
            <person name="Ramamoorthy G.K."/>
            <person name="Gryganskyi A."/>
            <person name="Culley D."/>
            <person name="Magnuson J.K."/>
            <person name="James T.Y."/>
            <person name="O'Malley M.A."/>
            <person name="Stajich J.E."/>
            <person name="Spatafora J.W."/>
            <person name="Visel A."/>
            <person name="Grigoriev I.V."/>
        </authorList>
    </citation>
    <scope>NUCLEOTIDE SEQUENCE [LARGE SCALE GENOMIC DNA]</scope>
    <source>
        <strain evidence="3 4">PL171</strain>
    </source>
</reference>
<gene>
    <name evidence="3" type="ORF">BCR44DRAFT_1513385</name>
</gene>
<proteinExistence type="predicted"/>
<accession>A0A1Y2HNG9</accession>
<protein>
    <recommendedName>
        <fullName evidence="5">ER membrane protein complex subunit 7 beta-sandwich domain-containing protein</fullName>
    </recommendedName>
</protein>
<dbReference type="OrthoDB" id="27095at2759"/>
<feature type="signal peptide" evidence="2">
    <location>
        <begin position="1"/>
        <end position="34"/>
    </location>
</feature>
<dbReference type="AlphaFoldDB" id="A0A1Y2HNG9"/>
<dbReference type="Proteomes" id="UP000193411">
    <property type="component" value="Unassembled WGS sequence"/>
</dbReference>
<comment type="caution">
    <text evidence="3">The sequence shown here is derived from an EMBL/GenBank/DDBJ whole genome shotgun (WGS) entry which is preliminary data.</text>
</comment>